<evidence type="ECO:0000259" key="6">
    <source>
        <dbReference type="Pfam" id="PF01386"/>
    </source>
</evidence>
<dbReference type="Pfam" id="PF14693">
    <property type="entry name" value="Ribosomal_TL5_C"/>
    <property type="match status" value="1"/>
</dbReference>
<reference evidence="8" key="1">
    <citation type="journal article" date="2020" name="mSystems">
        <title>Genome- and Community-Level Interaction Insights into Carbon Utilization and Element Cycling Functions of Hydrothermarchaeota in Hydrothermal Sediment.</title>
        <authorList>
            <person name="Zhou Z."/>
            <person name="Liu Y."/>
            <person name="Xu W."/>
            <person name="Pan J."/>
            <person name="Luo Z.H."/>
            <person name="Li M."/>
        </authorList>
    </citation>
    <scope>NUCLEOTIDE SEQUENCE [LARGE SCALE GENOMIC DNA]</scope>
    <source>
        <strain evidence="8">SpSt-754</strain>
    </source>
</reference>
<feature type="domain" description="Large ribosomal subunit protein bL25 L25" evidence="6">
    <location>
        <begin position="3"/>
        <end position="90"/>
    </location>
</feature>
<evidence type="ECO:0000259" key="7">
    <source>
        <dbReference type="Pfam" id="PF14693"/>
    </source>
</evidence>
<name>A0A7V3NTG1_UNCW3</name>
<evidence type="ECO:0000313" key="8">
    <source>
        <dbReference type="EMBL" id="HGB35515.1"/>
    </source>
</evidence>
<dbReference type="AlphaFoldDB" id="A0A7V3NTG1"/>
<dbReference type="GO" id="GO:0006412">
    <property type="term" value="P:translation"/>
    <property type="evidence" value="ECO:0007669"/>
    <property type="project" value="UniProtKB-UniRule"/>
</dbReference>
<keyword evidence="1 5" id="KW-0699">rRNA-binding</keyword>
<dbReference type="InterPro" id="IPR037121">
    <property type="entry name" value="Ribosomal_bL25_C"/>
</dbReference>
<feature type="domain" description="Large ribosomal subunit protein bL25 beta" evidence="7">
    <location>
        <begin position="98"/>
        <end position="180"/>
    </location>
</feature>
<protein>
    <recommendedName>
        <fullName evidence="5">Large ribosomal subunit protein bL25</fullName>
    </recommendedName>
    <alternativeName>
        <fullName evidence="5">General stress protein CTC</fullName>
    </alternativeName>
</protein>
<dbReference type="EMBL" id="DTGD01000050">
    <property type="protein sequence ID" value="HGB35515.1"/>
    <property type="molecule type" value="Genomic_DNA"/>
</dbReference>
<gene>
    <name evidence="5" type="primary">rplY</name>
    <name evidence="5" type="synonym">ctc</name>
    <name evidence="8" type="ORF">ENV38_01245</name>
</gene>
<dbReference type="SUPFAM" id="SSF50715">
    <property type="entry name" value="Ribosomal protein L25-like"/>
    <property type="match status" value="1"/>
</dbReference>
<dbReference type="Gene3D" id="2.40.240.10">
    <property type="entry name" value="Ribosomal Protein L25, Chain P"/>
    <property type="match status" value="1"/>
</dbReference>
<organism evidence="8">
    <name type="scientific">candidate division WOR-3 bacterium</name>
    <dbReference type="NCBI Taxonomy" id="2052148"/>
    <lineage>
        <taxon>Bacteria</taxon>
        <taxon>Bacteria division WOR-3</taxon>
    </lineage>
</organism>
<dbReference type="InterPro" id="IPR020057">
    <property type="entry name" value="Ribosomal_bL25_b-dom"/>
</dbReference>
<evidence type="ECO:0000256" key="4">
    <source>
        <dbReference type="ARBA" id="ARBA00023274"/>
    </source>
</evidence>
<dbReference type="NCBIfam" id="TIGR00731">
    <property type="entry name" value="bL25_bact_ctc"/>
    <property type="match status" value="1"/>
</dbReference>
<comment type="caution">
    <text evidence="8">The sequence shown here is derived from an EMBL/GenBank/DDBJ whole genome shotgun (WGS) entry which is preliminary data.</text>
</comment>
<evidence type="ECO:0000256" key="2">
    <source>
        <dbReference type="ARBA" id="ARBA00022884"/>
    </source>
</evidence>
<dbReference type="GO" id="GO:0003735">
    <property type="term" value="F:structural constituent of ribosome"/>
    <property type="evidence" value="ECO:0007669"/>
    <property type="project" value="InterPro"/>
</dbReference>
<dbReference type="Pfam" id="PF01386">
    <property type="entry name" value="Ribosomal_L25p"/>
    <property type="match status" value="1"/>
</dbReference>
<dbReference type="InterPro" id="IPR011035">
    <property type="entry name" value="Ribosomal_bL25/Gln-tRNA_synth"/>
</dbReference>
<dbReference type="InterPro" id="IPR020930">
    <property type="entry name" value="Ribosomal_uL5_bac-type"/>
</dbReference>
<dbReference type="PANTHER" id="PTHR33284">
    <property type="entry name" value="RIBOSOMAL PROTEIN L25/GLN-TRNA SYNTHETASE, ANTI-CODON-BINDING DOMAIN-CONTAINING PROTEIN"/>
    <property type="match status" value="1"/>
</dbReference>
<proteinExistence type="inferred from homology"/>
<dbReference type="InterPro" id="IPR029751">
    <property type="entry name" value="Ribosomal_L25_dom"/>
</dbReference>
<comment type="similarity">
    <text evidence="5">Belongs to the bacterial ribosomal protein bL25 family. CTC subfamily.</text>
</comment>
<accession>A0A7V3NTG1</accession>
<sequence length="202" mass="22544">MELEVKIREKTGKEVSKKLRKNGWIPAVVYGAHEENLHISVPLKELHELIKETHGEAKIIKLKAEDIEKDVLLKHVDRDPVTGEIIHADFQVIHKGEEIHVDVPLEIQGTAKGTKVGGILEVLHWHIPVRGEISKIPPQITIDVSELDIHDSIHVKDLKIEGVKILLHADEPIVTVIPPKKMEEVKAEAPAEEAAGTEGEEE</sequence>
<comment type="subunit">
    <text evidence="5">Part of the 50S ribosomal subunit; part of the 5S rRNA/L5/L18/L25 subcomplex. Contacts the 5S rRNA. Binds to the 5S rRNA independently of L5 and L18.</text>
</comment>
<evidence type="ECO:0000256" key="5">
    <source>
        <dbReference type="HAMAP-Rule" id="MF_01334"/>
    </source>
</evidence>
<keyword evidence="3 5" id="KW-0689">Ribosomal protein</keyword>
<evidence type="ECO:0000256" key="3">
    <source>
        <dbReference type="ARBA" id="ARBA00022980"/>
    </source>
</evidence>
<dbReference type="PANTHER" id="PTHR33284:SF1">
    <property type="entry name" value="RIBOSOMAL PROTEIN L25_GLN-TRNA SYNTHETASE, ANTI-CODON-BINDING DOMAIN-CONTAINING PROTEIN"/>
    <property type="match status" value="1"/>
</dbReference>
<dbReference type="InterPro" id="IPR020056">
    <property type="entry name" value="Rbsml_bL25/Gln-tRNA_synth_N"/>
</dbReference>
<dbReference type="GO" id="GO:0008097">
    <property type="term" value="F:5S rRNA binding"/>
    <property type="evidence" value="ECO:0007669"/>
    <property type="project" value="InterPro"/>
</dbReference>
<dbReference type="Gene3D" id="2.170.120.20">
    <property type="entry name" value="Ribosomal protein L25, beta domain"/>
    <property type="match status" value="1"/>
</dbReference>
<dbReference type="GO" id="GO:0022625">
    <property type="term" value="C:cytosolic large ribosomal subunit"/>
    <property type="evidence" value="ECO:0007669"/>
    <property type="project" value="TreeGrafter"/>
</dbReference>
<comment type="function">
    <text evidence="5">This is one of the proteins that binds to the 5S RNA in the ribosome where it forms part of the central protuberance.</text>
</comment>
<keyword evidence="4 5" id="KW-0687">Ribonucleoprotein</keyword>
<dbReference type="CDD" id="cd00495">
    <property type="entry name" value="Ribosomal_L25_TL5_CTC"/>
    <property type="match status" value="1"/>
</dbReference>
<evidence type="ECO:0000256" key="1">
    <source>
        <dbReference type="ARBA" id="ARBA00022730"/>
    </source>
</evidence>
<dbReference type="HAMAP" id="MF_01334">
    <property type="entry name" value="Ribosomal_bL25_CTC"/>
    <property type="match status" value="1"/>
</dbReference>
<keyword evidence="2 5" id="KW-0694">RNA-binding</keyword>
<dbReference type="InterPro" id="IPR001021">
    <property type="entry name" value="Ribosomal_bL25_long"/>
</dbReference>